<dbReference type="Pfam" id="PF17871">
    <property type="entry name" value="AAA_lid_9"/>
    <property type="match status" value="1"/>
</dbReference>
<keyword evidence="3" id="KW-0067">ATP-binding</keyword>
<dbReference type="InterPro" id="IPR003593">
    <property type="entry name" value="AAA+_ATPase"/>
</dbReference>
<dbReference type="PANTHER" id="PTHR11638:SF18">
    <property type="entry name" value="HEAT SHOCK PROTEIN 104"/>
    <property type="match status" value="1"/>
</dbReference>
<reference evidence="8 9" key="1">
    <citation type="journal article" date="2016" name="Nat. Commun.">
        <title>Thousands of microbial genomes shed light on interconnected biogeochemical processes in an aquifer system.</title>
        <authorList>
            <person name="Anantharaman K."/>
            <person name="Brown C.T."/>
            <person name="Hug L.A."/>
            <person name="Sharon I."/>
            <person name="Castelle C.J."/>
            <person name="Probst A.J."/>
            <person name="Thomas B.C."/>
            <person name="Singh A."/>
            <person name="Wilkins M.J."/>
            <person name="Karaoz U."/>
            <person name="Brodie E.L."/>
            <person name="Williams K.H."/>
            <person name="Hubbard S.S."/>
            <person name="Banfield J.F."/>
        </authorList>
    </citation>
    <scope>NUCLEOTIDE SEQUENCE [LARGE SCALE GENOMIC DNA]</scope>
</reference>
<dbReference type="InterPro" id="IPR019489">
    <property type="entry name" value="Clp_ATPase_C"/>
</dbReference>
<organism evidence="8 9">
    <name type="scientific">Candidatus Woykebacteria bacterium RIFCSPLOWO2_01_FULL_41_12</name>
    <dbReference type="NCBI Taxonomy" id="1802604"/>
    <lineage>
        <taxon>Bacteria</taxon>
        <taxon>Candidatus Woykeibacteriota</taxon>
    </lineage>
</organism>
<evidence type="ECO:0000256" key="2">
    <source>
        <dbReference type="ARBA" id="ARBA00022741"/>
    </source>
</evidence>
<dbReference type="Pfam" id="PF10431">
    <property type="entry name" value="ClpB_D2-small"/>
    <property type="match status" value="1"/>
</dbReference>
<dbReference type="InterPro" id="IPR027417">
    <property type="entry name" value="P-loop_NTPase"/>
</dbReference>
<evidence type="ECO:0000256" key="1">
    <source>
        <dbReference type="ARBA" id="ARBA00022737"/>
    </source>
</evidence>
<evidence type="ECO:0008006" key="10">
    <source>
        <dbReference type="Google" id="ProtNLM"/>
    </source>
</evidence>
<dbReference type="SMART" id="SM01086">
    <property type="entry name" value="ClpB_D2-small"/>
    <property type="match status" value="1"/>
</dbReference>
<feature type="domain" description="Clp ATPase C-terminal" evidence="7">
    <location>
        <begin position="723"/>
        <end position="812"/>
    </location>
</feature>
<dbReference type="SMART" id="SM00382">
    <property type="entry name" value="AAA"/>
    <property type="match status" value="2"/>
</dbReference>
<evidence type="ECO:0000259" key="6">
    <source>
        <dbReference type="SMART" id="SM00382"/>
    </source>
</evidence>
<dbReference type="InterPro" id="IPR003959">
    <property type="entry name" value="ATPase_AAA_core"/>
</dbReference>
<name>A0A1G1WZC8_9BACT</name>
<sequence>MERFSPERSKIFSAAVFVNVYSTFSVEIARVLLSITLIMALILTSIGGLSNTFLLILGISITFFVFEIFYRAKILNEKPQAIKDSQNLANTFSMEAARFALQNKDRKTLSDLLVSFLKDRQIQYALYRADFGGEDLKNLSAKQTEEIAWNDLAQNAKVWSEKEKRTFIDKLDILLATISQSKSFQKFLFDKEIKEPDLLNIIYWVRSSYEKDQQPFFEKPVSSLGPGMAEFWLGGWTLETEKYTADITHEMRKSRFSTHLIGRKEQVQLVEEVLSRDKKRNVILLGSPGIGKTTIIYSLAEKSISGLLPPALEYKRFMEIDITSLLAGASGGELEQRIQNLLTEVSHAGNVVLFMPNLENLAGASGTGVNITGHLLNSLGSGKLQVIATSSREDYHRYVESQTAFSSLFEVIDIPEATNESTIRILEEATPAIEHKNKLVITYKSLQKVVELSDKYIVDRQLPGKAIDLLDEAATAVSIKNKGLLEPSDVEEVVSQKTKIPVGKAKIAEAKQLLNLENILHQSIIDQNEAIVAISNALRRSRTIERESKRPIGVFLFLGPTGVGKTETAKTLAKYYFKSESSIIRVDMSEFQDRQSLNRLIGAPPGSEEHEEGGELTEKVRQNPYSLILLDEMEKAEKSVQEAFLPIFDEGVMQDTSGRKIVFTNTMIIATSNAGAEFIRESIQSGVGVDDFKKQLLEKLQRESVFKPEFLNRFDGIIVYKPLSPQEVEQVVTLMISDLGQRLKKQDIDISTGQEAIKLIAEKGFDPTYGARPLRRFIADNIEEKIAEKILSGEIKKGSQVGIRATNGNLLIQ</sequence>
<proteinExistence type="predicted"/>
<dbReference type="SUPFAM" id="SSF52540">
    <property type="entry name" value="P-loop containing nucleoside triphosphate hydrolases"/>
    <property type="match status" value="2"/>
</dbReference>
<protein>
    <recommendedName>
        <fullName evidence="10">Clp R domain-containing protein</fullName>
    </recommendedName>
</protein>
<dbReference type="InterPro" id="IPR041546">
    <property type="entry name" value="ClpA/ClpB_AAA_lid"/>
</dbReference>
<evidence type="ECO:0000256" key="4">
    <source>
        <dbReference type="ARBA" id="ARBA00023186"/>
    </source>
</evidence>
<dbReference type="InterPro" id="IPR050130">
    <property type="entry name" value="ClpA_ClpB"/>
</dbReference>
<feature type="domain" description="AAA+ ATPase" evidence="6">
    <location>
        <begin position="278"/>
        <end position="418"/>
    </location>
</feature>
<dbReference type="GO" id="GO:0034605">
    <property type="term" value="P:cellular response to heat"/>
    <property type="evidence" value="ECO:0007669"/>
    <property type="project" value="TreeGrafter"/>
</dbReference>
<dbReference type="GO" id="GO:0005524">
    <property type="term" value="F:ATP binding"/>
    <property type="evidence" value="ECO:0007669"/>
    <property type="project" value="UniProtKB-KW"/>
</dbReference>
<dbReference type="PANTHER" id="PTHR11638">
    <property type="entry name" value="ATP-DEPENDENT CLP PROTEASE"/>
    <property type="match status" value="1"/>
</dbReference>
<feature type="domain" description="AAA+ ATPase" evidence="6">
    <location>
        <begin position="551"/>
        <end position="724"/>
    </location>
</feature>
<dbReference type="CDD" id="cd19499">
    <property type="entry name" value="RecA-like_ClpB_Hsp104-like"/>
    <property type="match status" value="1"/>
</dbReference>
<accession>A0A1G1WZC8</accession>
<keyword evidence="5" id="KW-1133">Transmembrane helix</keyword>
<dbReference type="CDD" id="cd00009">
    <property type="entry name" value="AAA"/>
    <property type="match status" value="1"/>
</dbReference>
<dbReference type="Gene3D" id="1.10.8.60">
    <property type="match status" value="2"/>
</dbReference>
<feature type="transmembrane region" description="Helical" evidence="5">
    <location>
        <begin position="12"/>
        <end position="43"/>
    </location>
</feature>
<keyword evidence="5" id="KW-0812">Transmembrane</keyword>
<keyword evidence="4" id="KW-0143">Chaperone</keyword>
<dbReference type="PRINTS" id="PR00300">
    <property type="entry name" value="CLPPROTEASEA"/>
</dbReference>
<evidence type="ECO:0000259" key="7">
    <source>
        <dbReference type="SMART" id="SM01086"/>
    </source>
</evidence>
<gene>
    <name evidence="8" type="ORF">A3A57_03230</name>
</gene>
<keyword evidence="2" id="KW-0547">Nucleotide-binding</keyword>
<keyword evidence="1" id="KW-0677">Repeat</keyword>
<dbReference type="Pfam" id="PF07724">
    <property type="entry name" value="AAA_2"/>
    <property type="match status" value="1"/>
</dbReference>
<evidence type="ECO:0000256" key="3">
    <source>
        <dbReference type="ARBA" id="ARBA00022840"/>
    </source>
</evidence>
<dbReference type="InterPro" id="IPR001270">
    <property type="entry name" value="ClpA/B"/>
</dbReference>
<dbReference type="GO" id="GO:0016887">
    <property type="term" value="F:ATP hydrolysis activity"/>
    <property type="evidence" value="ECO:0007669"/>
    <property type="project" value="InterPro"/>
</dbReference>
<evidence type="ECO:0000256" key="5">
    <source>
        <dbReference type="SAM" id="Phobius"/>
    </source>
</evidence>
<evidence type="ECO:0000313" key="9">
    <source>
        <dbReference type="Proteomes" id="UP000179279"/>
    </source>
</evidence>
<dbReference type="Proteomes" id="UP000179279">
    <property type="component" value="Unassembled WGS sequence"/>
</dbReference>
<dbReference type="Pfam" id="PF00004">
    <property type="entry name" value="AAA"/>
    <property type="match status" value="1"/>
</dbReference>
<keyword evidence="5" id="KW-0472">Membrane</keyword>
<dbReference type="EMBL" id="MHDA01000017">
    <property type="protein sequence ID" value="OGY32497.1"/>
    <property type="molecule type" value="Genomic_DNA"/>
</dbReference>
<evidence type="ECO:0000313" key="8">
    <source>
        <dbReference type="EMBL" id="OGY32497.1"/>
    </source>
</evidence>
<comment type="caution">
    <text evidence="8">The sequence shown here is derived from an EMBL/GenBank/DDBJ whole genome shotgun (WGS) entry which is preliminary data.</text>
</comment>
<dbReference type="GO" id="GO:0005737">
    <property type="term" value="C:cytoplasm"/>
    <property type="evidence" value="ECO:0007669"/>
    <property type="project" value="TreeGrafter"/>
</dbReference>
<dbReference type="Gene3D" id="3.40.50.300">
    <property type="entry name" value="P-loop containing nucleotide triphosphate hydrolases"/>
    <property type="match status" value="2"/>
</dbReference>
<dbReference type="AlphaFoldDB" id="A0A1G1WZC8"/>